<evidence type="ECO:0008006" key="3">
    <source>
        <dbReference type="Google" id="ProtNLM"/>
    </source>
</evidence>
<keyword evidence="1" id="KW-0472">Membrane</keyword>
<keyword evidence="1" id="KW-1133">Transmembrane helix</keyword>
<proteinExistence type="predicted"/>
<dbReference type="EMBL" id="DSMG01000169">
    <property type="protein sequence ID" value="HDX33058.1"/>
    <property type="molecule type" value="Genomic_DNA"/>
</dbReference>
<dbReference type="AlphaFoldDB" id="A0A7C1FR58"/>
<feature type="transmembrane region" description="Helical" evidence="1">
    <location>
        <begin position="43"/>
        <end position="68"/>
    </location>
</feature>
<evidence type="ECO:0000313" key="2">
    <source>
        <dbReference type="EMBL" id="HDX33058.1"/>
    </source>
</evidence>
<organism evidence="2">
    <name type="scientific">Caldilinea aerophila</name>
    <dbReference type="NCBI Taxonomy" id="133453"/>
    <lineage>
        <taxon>Bacteria</taxon>
        <taxon>Bacillati</taxon>
        <taxon>Chloroflexota</taxon>
        <taxon>Caldilineae</taxon>
        <taxon>Caldilineales</taxon>
        <taxon>Caldilineaceae</taxon>
        <taxon>Caldilinea</taxon>
    </lineage>
</organism>
<sequence>MSFVLVLHNLMRWAVVVLLIYALARMMMGLLQKRAFTEPDRKALSWFAVSMDVQLLIGLVLFIGNNWWAQFQNMANAMRQPALRFFAVEHWFLMLVALILAHLAVVFVRKAQDDAAKFRRGAIFTVLAALAIYFAIPWPWSGDYGRPLLRLVEALWLWFV</sequence>
<reference evidence="2" key="1">
    <citation type="journal article" date="2020" name="mSystems">
        <title>Genome- and Community-Level Interaction Insights into Carbon Utilization and Element Cycling Functions of Hydrothermarchaeota in Hydrothermal Sediment.</title>
        <authorList>
            <person name="Zhou Z."/>
            <person name="Liu Y."/>
            <person name="Xu W."/>
            <person name="Pan J."/>
            <person name="Luo Z.H."/>
            <person name="Li M."/>
        </authorList>
    </citation>
    <scope>NUCLEOTIDE SEQUENCE [LARGE SCALE GENOMIC DNA]</scope>
    <source>
        <strain evidence="2">SpSt-289</strain>
    </source>
</reference>
<protein>
    <recommendedName>
        <fullName evidence="3">Cytochrome B</fullName>
    </recommendedName>
</protein>
<gene>
    <name evidence="2" type="ORF">ENQ20_16460</name>
</gene>
<evidence type="ECO:0000256" key="1">
    <source>
        <dbReference type="SAM" id="Phobius"/>
    </source>
</evidence>
<feature type="transmembrane region" description="Helical" evidence="1">
    <location>
        <begin position="88"/>
        <end position="109"/>
    </location>
</feature>
<accession>A0A7C1FR58</accession>
<feature type="transmembrane region" description="Helical" evidence="1">
    <location>
        <begin position="12"/>
        <end position="31"/>
    </location>
</feature>
<keyword evidence="1" id="KW-0812">Transmembrane</keyword>
<name>A0A7C1FR58_9CHLR</name>
<feature type="transmembrane region" description="Helical" evidence="1">
    <location>
        <begin position="121"/>
        <end position="140"/>
    </location>
</feature>
<comment type="caution">
    <text evidence="2">The sequence shown here is derived from an EMBL/GenBank/DDBJ whole genome shotgun (WGS) entry which is preliminary data.</text>
</comment>